<proteinExistence type="predicted"/>
<keyword evidence="4" id="KW-1185">Reference proteome</keyword>
<organism evidence="3 4">
    <name type="scientific">Clostridium gelidum</name>
    <dbReference type="NCBI Taxonomy" id="704125"/>
    <lineage>
        <taxon>Bacteria</taxon>
        <taxon>Bacillati</taxon>
        <taxon>Bacillota</taxon>
        <taxon>Clostridia</taxon>
        <taxon>Eubacteriales</taxon>
        <taxon>Clostridiaceae</taxon>
        <taxon>Clostridium</taxon>
    </lineage>
</organism>
<evidence type="ECO:0000313" key="4">
    <source>
        <dbReference type="Proteomes" id="UP000824633"/>
    </source>
</evidence>
<dbReference type="Proteomes" id="UP000824633">
    <property type="component" value="Chromosome"/>
</dbReference>
<dbReference type="SUPFAM" id="SSF56954">
    <property type="entry name" value="Outer membrane efflux proteins (OEP)"/>
    <property type="match status" value="2"/>
</dbReference>
<keyword evidence="1" id="KW-0175">Coiled coil</keyword>
<name>A0ABN6IU51_9CLOT</name>
<keyword evidence="2" id="KW-0732">Signal</keyword>
<dbReference type="Gene3D" id="1.20.1600.10">
    <property type="entry name" value="Outer membrane efflux proteins (OEP)"/>
    <property type="match status" value="1"/>
</dbReference>
<protein>
    <recommendedName>
        <fullName evidence="5">Outer membrane efflux protein</fullName>
    </recommendedName>
</protein>
<dbReference type="RefSeq" id="WP_224035934.1">
    <property type="nucleotide sequence ID" value="NZ_AP024849.1"/>
</dbReference>
<feature type="coiled-coil region" evidence="1">
    <location>
        <begin position="152"/>
        <end position="242"/>
    </location>
</feature>
<feature type="coiled-coil region" evidence="1">
    <location>
        <begin position="394"/>
        <end position="421"/>
    </location>
</feature>
<gene>
    <name evidence="3" type="ORF">psyc5s11_03030</name>
</gene>
<accession>A0ABN6IU51</accession>
<evidence type="ECO:0000256" key="2">
    <source>
        <dbReference type="SAM" id="SignalP"/>
    </source>
</evidence>
<evidence type="ECO:0000256" key="1">
    <source>
        <dbReference type="SAM" id="Coils"/>
    </source>
</evidence>
<evidence type="ECO:0000313" key="3">
    <source>
        <dbReference type="EMBL" id="BCZ44236.1"/>
    </source>
</evidence>
<dbReference type="EMBL" id="AP024849">
    <property type="protein sequence ID" value="BCZ44236.1"/>
    <property type="molecule type" value="Genomic_DNA"/>
</dbReference>
<feature type="chain" id="PRO_5045195819" description="Outer membrane efflux protein" evidence="2">
    <location>
        <begin position="28"/>
        <end position="477"/>
    </location>
</feature>
<feature type="signal peptide" evidence="2">
    <location>
        <begin position="1"/>
        <end position="27"/>
    </location>
</feature>
<sequence length="477" mass="53883">MKKNIKRVVAIGIGLSIMNGNIVQAFAAENNGIKIAQTTVDTTGSTGSNDTNIDKTTVNTNSSVENNNKNIVQTPTDTNSAQIVYTLDNNAKTVSKKPIITLDKIVNAAINNSEKVALKSKEIKLYEDKMKLQDKIDDFYTSIDQKVYDFPNDKLELQKKQTSQSEEFLKDQITTDITNKYNAIILKQMDIEKLNSNFEVKNKELETMKTKVKIGMATDNQLVDKQIEVESLKNDITSKENSLKNNMDFMGVLTDLKLSNYSFDENIKYNVFKINGSVDAYLDEKIDEYLKYNDEMIKLTKDYFKDLKDDGIKDIIDKDAPTMPDKTKFAKSDALGNVSFDTGSYAIALMGYQKDVQNYSNKLTAYGSYLDGKYSLEEGKVKLADSRKNLKNGLKECYSTLLDLQNKINTLNEQVKSTNTKLRYAKSQVDIGMMTENDYKAAVVKSEDLNTGLRQLINTYNTLKDSIQKPWTLSTNQ</sequence>
<reference evidence="4" key="1">
    <citation type="submission" date="2021-07" db="EMBL/GenBank/DDBJ databases">
        <title>Complete genome sequencing of a Clostridium isolate.</title>
        <authorList>
            <person name="Ueki A."/>
            <person name="Tonouchi A."/>
        </authorList>
    </citation>
    <scope>NUCLEOTIDE SEQUENCE [LARGE SCALE GENOMIC DNA]</scope>
    <source>
        <strain evidence="4">C5S11</strain>
    </source>
</reference>
<evidence type="ECO:0008006" key="5">
    <source>
        <dbReference type="Google" id="ProtNLM"/>
    </source>
</evidence>